<protein>
    <submittedName>
        <fullName evidence="2">Membrane protein implicated in regulation of membrane protease activity</fullName>
    </submittedName>
</protein>
<sequence>MTVFVVVGAVGLVLLLVSVLLGEIVDIGDGLLSGTALGAGATVFGAVGAVVTVNDLPAWLAWVGSAAVALLVVLLVQRLTMRLHATQDAPAPSLVGVQGVATSDIADASGEVSLDAAHELERRMAWADEPIPEGARVVVLEQSGTRVRVRRHFPND</sequence>
<name>A0A2M9CC03_9CELL</name>
<comment type="caution">
    <text evidence="2">The sequence shown here is derived from an EMBL/GenBank/DDBJ whole genome shotgun (WGS) entry which is preliminary data.</text>
</comment>
<keyword evidence="3" id="KW-1185">Reference proteome</keyword>
<proteinExistence type="predicted"/>
<dbReference type="GO" id="GO:0008233">
    <property type="term" value="F:peptidase activity"/>
    <property type="evidence" value="ECO:0007669"/>
    <property type="project" value="UniProtKB-KW"/>
</dbReference>
<dbReference type="AlphaFoldDB" id="A0A2M9CC03"/>
<keyword evidence="2" id="KW-0378">Hydrolase</keyword>
<feature type="transmembrane region" description="Helical" evidence="1">
    <location>
        <begin position="59"/>
        <end position="76"/>
    </location>
</feature>
<keyword evidence="1" id="KW-0472">Membrane</keyword>
<dbReference type="RefSeq" id="WP_100424179.1">
    <property type="nucleotide sequence ID" value="NZ_BOOX01000011.1"/>
</dbReference>
<keyword evidence="1" id="KW-0812">Transmembrane</keyword>
<dbReference type="GO" id="GO:0006508">
    <property type="term" value="P:proteolysis"/>
    <property type="evidence" value="ECO:0007669"/>
    <property type="project" value="UniProtKB-KW"/>
</dbReference>
<accession>A0A2M9CC03</accession>
<organism evidence="2 3">
    <name type="scientific">Sediminihabitans luteus</name>
    <dbReference type="NCBI Taxonomy" id="1138585"/>
    <lineage>
        <taxon>Bacteria</taxon>
        <taxon>Bacillati</taxon>
        <taxon>Actinomycetota</taxon>
        <taxon>Actinomycetes</taxon>
        <taxon>Micrococcales</taxon>
        <taxon>Cellulomonadaceae</taxon>
        <taxon>Sediminihabitans</taxon>
    </lineage>
</organism>
<keyword evidence="2" id="KW-0645">Protease</keyword>
<evidence type="ECO:0000256" key="1">
    <source>
        <dbReference type="SAM" id="Phobius"/>
    </source>
</evidence>
<feature type="transmembrane region" description="Helical" evidence="1">
    <location>
        <begin position="31"/>
        <end position="53"/>
    </location>
</feature>
<reference evidence="2 3" key="1">
    <citation type="submission" date="2017-11" db="EMBL/GenBank/DDBJ databases">
        <title>Genomic Encyclopedia of Archaeal and Bacterial Type Strains, Phase II (KMG-II): From Individual Species to Whole Genera.</title>
        <authorList>
            <person name="Goeker M."/>
        </authorList>
    </citation>
    <scope>NUCLEOTIDE SEQUENCE [LARGE SCALE GENOMIC DNA]</scope>
    <source>
        <strain evidence="2 3">DSM 25478</strain>
    </source>
</reference>
<evidence type="ECO:0000313" key="3">
    <source>
        <dbReference type="Proteomes" id="UP000231693"/>
    </source>
</evidence>
<keyword evidence="1" id="KW-1133">Transmembrane helix</keyword>
<evidence type="ECO:0000313" key="2">
    <source>
        <dbReference type="EMBL" id="PJJ68622.1"/>
    </source>
</evidence>
<dbReference type="Proteomes" id="UP000231693">
    <property type="component" value="Unassembled WGS sequence"/>
</dbReference>
<dbReference type="InterPro" id="IPR012340">
    <property type="entry name" value="NA-bd_OB-fold"/>
</dbReference>
<dbReference type="Gene3D" id="2.40.50.140">
    <property type="entry name" value="Nucleic acid-binding proteins"/>
    <property type="match status" value="1"/>
</dbReference>
<gene>
    <name evidence="2" type="ORF">CLV28_3038</name>
</gene>
<feature type="transmembrane region" description="Helical" evidence="1">
    <location>
        <begin position="6"/>
        <end position="24"/>
    </location>
</feature>
<dbReference type="OrthoDB" id="5148384at2"/>
<dbReference type="EMBL" id="PGFE01000007">
    <property type="protein sequence ID" value="PJJ68622.1"/>
    <property type="molecule type" value="Genomic_DNA"/>
</dbReference>